<dbReference type="PANTHER" id="PTHR13533:SF1">
    <property type="entry name" value="N-ACETYLNEURAMINATE 9-O-ACETYLTRANSFERASE"/>
    <property type="match status" value="1"/>
</dbReference>
<feature type="transmembrane region" description="Helical" evidence="9">
    <location>
        <begin position="353"/>
        <end position="373"/>
    </location>
</feature>
<dbReference type="GeneID" id="41956312"/>
<evidence type="ECO:0000256" key="7">
    <source>
        <dbReference type="ARBA" id="ARBA00023180"/>
    </source>
</evidence>
<feature type="compositionally biased region" description="Polar residues" evidence="8">
    <location>
        <begin position="895"/>
        <end position="907"/>
    </location>
</feature>
<feature type="domain" description="NXPE C-terminal" evidence="11">
    <location>
        <begin position="74"/>
        <end position="119"/>
    </location>
</feature>
<dbReference type="Proteomes" id="UP000515153">
    <property type="component" value="Unplaced"/>
</dbReference>
<dbReference type="GO" id="GO:0016740">
    <property type="term" value="F:transferase activity"/>
    <property type="evidence" value="ECO:0007669"/>
    <property type="project" value="UniProtKB-KW"/>
</dbReference>
<feature type="region of interest" description="Disordered" evidence="8">
    <location>
        <begin position="895"/>
        <end position="930"/>
    </location>
</feature>
<feature type="transmembrane region" description="Helical" evidence="9">
    <location>
        <begin position="394"/>
        <end position="414"/>
    </location>
</feature>
<reference evidence="13" key="2">
    <citation type="submission" date="2019-10" db="EMBL/GenBank/DDBJ databases">
        <authorList>
            <consortium name="NCBI Genome Project"/>
        </authorList>
    </citation>
    <scope>NUCLEOTIDE SEQUENCE</scope>
    <source>
        <strain evidence="13">NI907</strain>
    </source>
</reference>
<dbReference type="GO" id="GO:0016020">
    <property type="term" value="C:membrane"/>
    <property type="evidence" value="ECO:0007669"/>
    <property type="project" value="UniProtKB-SubCell"/>
</dbReference>
<comment type="subcellular location">
    <subcellularLocation>
        <location evidence="1">Membrane</location>
        <topology evidence="1">Multi-pass membrane protein</topology>
    </subcellularLocation>
</comment>
<feature type="region of interest" description="Disordered" evidence="8">
    <location>
        <begin position="451"/>
        <end position="487"/>
    </location>
</feature>
<keyword evidence="12" id="KW-1185">Reference proteome</keyword>
<dbReference type="GO" id="GO:0005794">
    <property type="term" value="C:Golgi apparatus"/>
    <property type="evidence" value="ECO:0007669"/>
    <property type="project" value="UniProtKB-ARBA"/>
</dbReference>
<evidence type="ECO:0000256" key="8">
    <source>
        <dbReference type="SAM" id="MobiDB-lite"/>
    </source>
</evidence>
<evidence type="ECO:0000256" key="6">
    <source>
        <dbReference type="ARBA" id="ARBA00023136"/>
    </source>
</evidence>
<dbReference type="KEGG" id="pgri:PgNI_01325"/>
<dbReference type="AlphaFoldDB" id="A0A6P8BEZ4"/>
<evidence type="ECO:0000256" key="1">
    <source>
        <dbReference type="ARBA" id="ARBA00004141"/>
    </source>
</evidence>
<feature type="transmembrane region" description="Helical" evidence="9">
    <location>
        <begin position="854"/>
        <end position="875"/>
    </location>
</feature>
<keyword evidence="4 9" id="KW-0812">Transmembrane</keyword>
<evidence type="ECO:0000313" key="12">
    <source>
        <dbReference type="Proteomes" id="UP000515153"/>
    </source>
</evidence>
<dbReference type="Pfam" id="PF07779">
    <property type="entry name" value="Cas1_AcylT"/>
    <property type="match status" value="2"/>
</dbReference>
<feature type="transmembrane region" description="Helical" evidence="9">
    <location>
        <begin position="741"/>
        <end position="765"/>
    </location>
</feature>
<evidence type="ECO:0000256" key="9">
    <source>
        <dbReference type="SAM" id="Phobius"/>
    </source>
</evidence>
<organism evidence="12 13">
    <name type="scientific">Pyricularia grisea</name>
    <name type="common">Crabgrass-specific blast fungus</name>
    <name type="synonym">Magnaporthe grisea</name>
    <dbReference type="NCBI Taxonomy" id="148305"/>
    <lineage>
        <taxon>Eukaryota</taxon>
        <taxon>Fungi</taxon>
        <taxon>Dikarya</taxon>
        <taxon>Ascomycota</taxon>
        <taxon>Pezizomycotina</taxon>
        <taxon>Sordariomycetes</taxon>
        <taxon>Sordariomycetidae</taxon>
        <taxon>Magnaporthales</taxon>
        <taxon>Pyriculariaceae</taxon>
        <taxon>Pyricularia</taxon>
    </lineage>
</organism>
<comment type="similarity">
    <text evidence="2">Belongs to the PC-esterase family. CASD1 subfamily.</text>
</comment>
<evidence type="ECO:0000256" key="2">
    <source>
        <dbReference type="ARBA" id="ARBA00010666"/>
    </source>
</evidence>
<dbReference type="PANTHER" id="PTHR13533">
    <property type="entry name" value="N-ACETYLNEURAMINATE 9-O-ACETYLTRANSFERASE"/>
    <property type="match status" value="1"/>
</dbReference>
<dbReference type="GO" id="GO:0005975">
    <property type="term" value="P:carbohydrate metabolic process"/>
    <property type="evidence" value="ECO:0007669"/>
    <property type="project" value="UniProtKB-ARBA"/>
</dbReference>
<reference evidence="13" key="3">
    <citation type="submission" date="2025-08" db="UniProtKB">
        <authorList>
            <consortium name="RefSeq"/>
        </authorList>
    </citation>
    <scope>IDENTIFICATION</scope>
    <source>
        <strain evidence="13">NI907</strain>
    </source>
</reference>
<accession>A0A6P8BEZ4</accession>
<dbReference type="InterPro" id="IPR012419">
    <property type="entry name" value="Cas1_AcylTrans_dom"/>
</dbReference>
<feature type="domain" description="Cas1p 10 TM acyl transferase" evidence="10">
    <location>
        <begin position="481"/>
        <end position="837"/>
    </location>
</feature>
<gene>
    <name evidence="13" type="ORF">PgNI_01325</name>
</gene>
<feature type="transmembrane region" description="Helical" evidence="9">
    <location>
        <begin position="607"/>
        <end position="640"/>
    </location>
</feature>
<evidence type="ECO:0000259" key="11">
    <source>
        <dbReference type="Pfam" id="PF24536"/>
    </source>
</evidence>
<keyword evidence="5 9" id="KW-1133">Transmembrane helix</keyword>
<dbReference type="InterPro" id="IPR057106">
    <property type="entry name" value="NXPE4_C"/>
</dbReference>
<keyword evidence="3" id="KW-0808">Transferase</keyword>
<protein>
    <recommendedName>
        <fullName evidence="14">Cas1p 10 TM acyl transferase domain-containing protein</fullName>
    </recommendedName>
</protein>
<proteinExistence type="inferred from homology"/>
<feature type="domain" description="Cas1p 10 TM acyl transferase" evidence="10">
    <location>
        <begin position="339"/>
        <end position="439"/>
    </location>
</feature>
<sequence length="976" mass="108638">MRLSRWAHRIPGLADQGFYETLCRASFFVVVVTILAQRIFVGINDPQRCVALLSGGSWPPHDTLASWRPYFNKWEPRGCRMYEYQPAEMHDCLSGRSLVFVGDSTVRQIFYATAKRLDKVIADEMLVDVLVSSNPQHDIELEIDGVRLVFIWDPWLNSTGLATELQNFSPGPPSSTPAGSITTETSAALLLVGAPGLWAARSGGEDYFEMFQRGIDSVRPWLKDGIQVDSSVSGYNDLQNRIVVAPVQIPQYWKLAPARAESLTKEKISHMNAYLDALPGQEASHIVTAYNQMTRPGTRFAFEDTGIHVREALADRKADILLNLRCNGGLVRQSKDHRNQETCCSAYEPLRRVHYLGIIVALLAVAVIGIRYSSMQSTLAGNYHAKRRHDQPHAQRFHFPFALLGVIVYCYLADRTQLFPKSAKRLSAGGLAISLIVGGAVAVVSLRRWRPSPVPSHSNDRKRPGSVPPLKPRQRKLPRLEPDEDPGFLPRELTEEWKGWMQGLLLIFSYQDLSDQLWANKLSRLPPAAYLFILAYGHTTYFLRTDDYSFKRVASVIWRLNALPFLVSMVMDATGGFYSFPILATFWFVITYCTLRCCQRFNSNPTVVLLKICLAAVVTISLVHTDSIFAVIGWIISHAVPNVTLNDGAVRQRIELDRLVPFLGMMVAVISHRVSVIKASYARLHEQRAHQLSPLPGTPMNAVSSKSLRYDATVLVTATGPNTLDRMIATLLFPDDLASCVVWPLIVASLVLAGFGLFFTLTFAIPGAFSNMEIYDYWHPYISCLPVLAYALLRNVHPSLRRVGLPVLGALGRISLETYVLCHHLWLAGDGRSLLRLGLARRAGLGRYQQNRPFAVASWVAESLVIGVVFIWFSWHAKQAVVELGRWVVGDSGAAPQTSGNSPSGSRNDLESGSYRSGTSNRAKPDLSVPNHIINGNLSHRDHSKSRITKVIASTGSTKIRVGVVVLVLWLSLFLY</sequence>
<feature type="transmembrane region" description="Helical" evidence="9">
    <location>
        <begin position="777"/>
        <end position="793"/>
    </location>
</feature>
<feature type="transmembrane region" description="Helical" evidence="9">
    <location>
        <begin position="577"/>
        <end position="595"/>
    </location>
</feature>
<feature type="transmembrane region" description="Helical" evidence="9">
    <location>
        <begin position="426"/>
        <end position="446"/>
    </location>
</feature>
<keyword evidence="7" id="KW-0325">Glycoprotein</keyword>
<evidence type="ECO:0000259" key="10">
    <source>
        <dbReference type="Pfam" id="PF07779"/>
    </source>
</evidence>
<evidence type="ECO:0000313" key="13">
    <source>
        <dbReference type="RefSeq" id="XP_030985813.1"/>
    </source>
</evidence>
<name>A0A6P8BEZ4_PYRGI</name>
<evidence type="ECO:0000256" key="5">
    <source>
        <dbReference type="ARBA" id="ARBA00022989"/>
    </source>
</evidence>
<keyword evidence="6 9" id="KW-0472">Membrane</keyword>
<dbReference type="Pfam" id="PF24536">
    <property type="entry name" value="NXPE4_C"/>
    <property type="match status" value="1"/>
</dbReference>
<reference evidence="13" key="1">
    <citation type="journal article" date="2019" name="Mol. Biol. Evol.">
        <title>Blast fungal genomes show frequent chromosomal changes, gene gains and losses, and effector gene turnover.</title>
        <authorList>
            <person name="Gomez Luciano L.B."/>
            <person name="Jason Tsai I."/>
            <person name="Chuma I."/>
            <person name="Tosa Y."/>
            <person name="Chen Y.H."/>
            <person name="Li J.Y."/>
            <person name="Li M.Y."/>
            <person name="Jade Lu M.Y."/>
            <person name="Nakayashiki H."/>
            <person name="Li W.H."/>
        </authorList>
    </citation>
    <scope>NUCLEOTIDE SEQUENCE</scope>
    <source>
        <strain evidence="13">NI907</strain>
    </source>
</reference>
<dbReference type="RefSeq" id="XP_030985813.1">
    <property type="nucleotide sequence ID" value="XM_031121398.1"/>
</dbReference>
<evidence type="ECO:0000256" key="4">
    <source>
        <dbReference type="ARBA" id="ARBA00022692"/>
    </source>
</evidence>
<evidence type="ECO:0008006" key="14">
    <source>
        <dbReference type="Google" id="ProtNLM"/>
    </source>
</evidence>
<evidence type="ECO:0000256" key="3">
    <source>
        <dbReference type="ARBA" id="ARBA00022679"/>
    </source>
</evidence>